<dbReference type="Pfam" id="PF00096">
    <property type="entry name" value="zf-C2H2"/>
    <property type="match status" value="1"/>
</dbReference>
<evidence type="ECO:0000313" key="9">
    <source>
        <dbReference type="Proteomes" id="UP001148838"/>
    </source>
</evidence>
<feature type="region of interest" description="Disordered" evidence="6">
    <location>
        <begin position="3437"/>
        <end position="3464"/>
    </location>
</feature>
<feature type="compositionally biased region" description="Basic and acidic residues" evidence="6">
    <location>
        <begin position="42"/>
        <end position="58"/>
    </location>
</feature>
<feature type="region of interest" description="Disordered" evidence="6">
    <location>
        <begin position="1530"/>
        <end position="1628"/>
    </location>
</feature>
<feature type="region of interest" description="Disordered" evidence="6">
    <location>
        <begin position="739"/>
        <end position="869"/>
    </location>
</feature>
<dbReference type="SMART" id="SM00355">
    <property type="entry name" value="ZnF_C2H2"/>
    <property type="match status" value="8"/>
</dbReference>
<feature type="region of interest" description="Disordered" evidence="6">
    <location>
        <begin position="1472"/>
        <end position="1495"/>
    </location>
</feature>
<dbReference type="SUPFAM" id="SSF57667">
    <property type="entry name" value="beta-beta-alpha zinc fingers"/>
    <property type="match status" value="1"/>
</dbReference>
<feature type="compositionally biased region" description="Polar residues" evidence="6">
    <location>
        <begin position="2853"/>
        <end position="2871"/>
    </location>
</feature>
<feature type="compositionally biased region" description="Polar residues" evidence="6">
    <location>
        <begin position="1399"/>
        <end position="1409"/>
    </location>
</feature>
<keyword evidence="9" id="KW-1185">Reference proteome</keyword>
<feature type="region of interest" description="Disordered" evidence="6">
    <location>
        <begin position="1"/>
        <end position="75"/>
    </location>
</feature>
<feature type="region of interest" description="Disordered" evidence="6">
    <location>
        <begin position="2781"/>
        <end position="2813"/>
    </location>
</feature>
<feature type="compositionally biased region" description="Basic residues" evidence="6">
    <location>
        <begin position="2631"/>
        <end position="2641"/>
    </location>
</feature>
<feature type="compositionally biased region" description="Basic residues" evidence="6">
    <location>
        <begin position="554"/>
        <end position="578"/>
    </location>
</feature>
<feature type="domain" description="C2H2-type" evidence="7">
    <location>
        <begin position="1025"/>
        <end position="1053"/>
    </location>
</feature>
<keyword evidence="4" id="KW-0862">Zinc</keyword>
<feature type="region of interest" description="Disordered" evidence="6">
    <location>
        <begin position="3551"/>
        <end position="3572"/>
    </location>
</feature>
<evidence type="ECO:0000313" key="8">
    <source>
        <dbReference type="EMBL" id="KAJ4433837.1"/>
    </source>
</evidence>
<evidence type="ECO:0000256" key="2">
    <source>
        <dbReference type="ARBA" id="ARBA00022737"/>
    </source>
</evidence>
<feature type="compositionally biased region" description="Polar residues" evidence="6">
    <location>
        <begin position="1290"/>
        <end position="1310"/>
    </location>
</feature>
<feature type="region of interest" description="Disordered" evidence="6">
    <location>
        <begin position="1237"/>
        <end position="1432"/>
    </location>
</feature>
<evidence type="ECO:0000256" key="6">
    <source>
        <dbReference type="SAM" id="MobiDB-lite"/>
    </source>
</evidence>
<feature type="region of interest" description="Disordered" evidence="6">
    <location>
        <begin position="2504"/>
        <end position="2530"/>
    </location>
</feature>
<feature type="compositionally biased region" description="Polar residues" evidence="6">
    <location>
        <begin position="2513"/>
        <end position="2530"/>
    </location>
</feature>
<keyword evidence="3 5" id="KW-0863">Zinc-finger</keyword>
<evidence type="ECO:0000256" key="3">
    <source>
        <dbReference type="ARBA" id="ARBA00022771"/>
    </source>
</evidence>
<feature type="compositionally biased region" description="Polar residues" evidence="6">
    <location>
        <begin position="1318"/>
        <end position="1333"/>
    </location>
</feature>
<feature type="domain" description="C2H2-type" evidence="7">
    <location>
        <begin position="3496"/>
        <end position="3524"/>
    </location>
</feature>
<dbReference type="EMBL" id="JAJSOF020000027">
    <property type="protein sequence ID" value="KAJ4433837.1"/>
    <property type="molecule type" value="Genomic_DNA"/>
</dbReference>
<feature type="compositionally biased region" description="Pro residues" evidence="6">
    <location>
        <begin position="3444"/>
        <end position="3457"/>
    </location>
</feature>
<dbReference type="PROSITE" id="PS50157">
    <property type="entry name" value="ZINC_FINGER_C2H2_2"/>
    <property type="match status" value="5"/>
</dbReference>
<feature type="region of interest" description="Disordered" evidence="6">
    <location>
        <begin position="2611"/>
        <end position="2641"/>
    </location>
</feature>
<feature type="compositionally biased region" description="Polar residues" evidence="6">
    <location>
        <begin position="2826"/>
        <end position="2836"/>
    </location>
</feature>
<dbReference type="InterPro" id="IPR036236">
    <property type="entry name" value="Znf_C2H2_sf"/>
</dbReference>
<feature type="region of interest" description="Disordered" evidence="6">
    <location>
        <begin position="2714"/>
        <end position="2739"/>
    </location>
</feature>
<evidence type="ECO:0000256" key="5">
    <source>
        <dbReference type="PROSITE-ProRule" id="PRU00042"/>
    </source>
</evidence>
<feature type="domain" description="C2H2-type" evidence="7">
    <location>
        <begin position="985"/>
        <end position="1016"/>
    </location>
</feature>
<feature type="compositionally biased region" description="Basic and acidic residues" evidence="6">
    <location>
        <begin position="3641"/>
        <end position="3671"/>
    </location>
</feature>
<feature type="compositionally biased region" description="Basic residues" evidence="6">
    <location>
        <begin position="2043"/>
        <end position="2052"/>
    </location>
</feature>
<feature type="compositionally biased region" description="Basic and acidic residues" evidence="6">
    <location>
        <begin position="265"/>
        <end position="277"/>
    </location>
</feature>
<feature type="compositionally biased region" description="Polar residues" evidence="6">
    <location>
        <begin position="2781"/>
        <end position="2795"/>
    </location>
</feature>
<evidence type="ECO:0000256" key="1">
    <source>
        <dbReference type="ARBA" id="ARBA00022723"/>
    </source>
</evidence>
<feature type="compositionally biased region" description="Polar residues" evidence="6">
    <location>
        <begin position="1582"/>
        <end position="1591"/>
    </location>
</feature>
<feature type="compositionally biased region" description="Polar residues" evidence="6">
    <location>
        <begin position="1"/>
        <end position="34"/>
    </location>
</feature>
<feature type="compositionally biased region" description="Basic residues" evidence="6">
    <location>
        <begin position="835"/>
        <end position="845"/>
    </location>
</feature>
<feature type="region of interest" description="Disordered" evidence="6">
    <location>
        <begin position="2826"/>
        <end position="2888"/>
    </location>
</feature>
<feature type="compositionally biased region" description="Basic and acidic residues" evidence="6">
    <location>
        <begin position="1419"/>
        <end position="1432"/>
    </location>
</feature>
<feature type="region of interest" description="Disordered" evidence="6">
    <location>
        <begin position="3640"/>
        <end position="3680"/>
    </location>
</feature>
<comment type="caution">
    <text evidence="8">The sequence shown here is derived from an EMBL/GenBank/DDBJ whole genome shotgun (WGS) entry which is preliminary data.</text>
</comment>
<reference evidence="8 9" key="1">
    <citation type="journal article" date="2022" name="Allergy">
        <title>Genome assembly and annotation of Periplaneta americana reveal a comprehensive cockroach allergen profile.</title>
        <authorList>
            <person name="Wang L."/>
            <person name="Xiong Q."/>
            <person name="Saelim N."/>
            <person name="Wang L."/>
            <person name="Nong W."/>
            <person name="Wan A.T."/>
            <person name="Shi M."/>
            <person name="Liu X."/>
            <person name="Cao Q."/>
            <person name="Hui J.H.L."/>
            <person name="Sookrung N."/>
            <person name="Leung T.F."/>
            <person name="Tungtrongchitr A."/>
            <person name="Tsui S.K.W."/>
        </authorList>
    </citation>
    <scope>NUCLEOTIDE SEQUENCE [LARGE SCALE GENOMIC DNA]</scope>
    <source>
        <strain evidence="8">PWHHKU_190912</strain>
    </source>
</reference>
<feature type="region of interest" description="Disordered" evidence="6">
    <location>
        <begin position="3255"/>
        <end position="3275"/>
    </location>
</feature>
<keyword evidence="2" id="KW-0677">Repeat</keyword>
<dbReference type="PANTHER" id="PTHR24408:SF58">
    <property type="entry name" value="TRANSCRIPTION FACTOR (TFIIIA), PUTATIVE (AFU_ORTHOLOGUE AFUA_1G05150)-RELATED"/>
    <property type="match status" value="1"/>
</dbReference>
<feature type="region of interest" description="Disordered" evidence="6">
    <location>
        <begin position="548"/>
        <end position="579"/>
    </location>
</feature>
<dbReference type="PROSITE" id="PS00028">
    <property type="entry name" value="ZINC_FINGER_C2H2_1"/>
    <property type="match status" value="4"/>
</dbReference>
<dbReference type="PANTHER" id="PTHR24408">
    <property type="entry name" value="ZINC FINGER PROTEIN"/>
    <property type="match status" value="1"/>
</dbReference>
<name>A0ABQ8SJJ6_PERAM</name>
<keyword evidence="1" id="KW-0479">Metal-binding</keyword>
<dbReference type="InterPro" id="IPR013087">
    <property type="entry name" value="Znf_C2H2_type"/>
</dbReference>
<evidence type="ECO:0000259" key="7">
    <source>
        <dbReference type="PROSITE" id="PS50157"/>
    </source>
</evidence>
<feature type="compositionally biased region" description="Basic and acidic residues" evidence="6">
    <location>
        <begin position="1278"/>
        <end position="1289"/>
    </location>
</feature>
<feature type="compositionally biased region" description="Basic and acidic residues" evidence="6">
    <location>
        <begin position="2798"/>
        <end position="2813"/>
    </location>
</feature>
<dbReference type="Proteomes" id="UP001148838">
    <property type="component" value="Unassembled WGS sequence"/>
</dbReference>
<feature type="region of interest" description="Disordered" evidence="6">
    <location>
        <begin position="2043"/>
        <end position="2078"/>
    </location>
</feature>
<feature type="compositionally biased region" description="Low complexity" evidence="6">
    <location>
        <begin position="3260"/>
        <end position="3275"/>
    </location>
</feature>
<organism evidence="8 9">
    <name type="scientific">Periplaneta americana</name>
    <name type="common">American cockroach</name>
    <name type="synonym">Blatta americana</name>
    <dbReference type="NCBI Taxonomy" id="6978"/>
    <lineage>
        <taxon>Eukaryota</taxon>
        <taxon>Metazoa</taxon>
        <taxon>Ecdysozoa</taxon>
        <taxon>Arthropoda</taxon>
        <taxon>Hexapoda</taxon>
        <taxon>Insecta</taxon>
        <taxon>Pterygota</taxon>
        <taxon>Neoptera</taxon>
        <taxon>Polyneoptera</taxon>
        <taxon>Dictyoptera</taxon>
        <taxon>Blattodea</taxon>
        <taxon>Blattoidea</taxon>
        <taxon>Blattidae</taxon>
        <taxon>Blattinae</taxon>
        <taxon>Periplaneta</taxon>
    </lineage>
</organism>
<dbReference type="Gene3D" id="3.30.160.60">
    <property type="entry name" value="Classic Zinc Finger"/>
    <property type="match status" value="3"/>
</dbReference>
<sequence>MGNSVEKSSNATVVQVSDSVDTKNSLKCSNTFTESLEPCSEISEHTENEGPSSEKFDSKPLSSQSSDIENPDMESKIKSILHDDCELVSSRVLRSSSSLTKISDTTDENDTTPLQERLLKCKSEDQNPSKGRVLRSSLATLMPKPPEIVVESNVDSRISKKSNVPKCEESVVPADEETIDPDAASSKSRSKSSVPTVTRGTRLRKFSRRIRGEQVEQEQHLDPETLFYCRIAVNIRENLLNHLDGKLENEVRALRNEEKRGVIKTETTDSPSQDDKHHHNHHHHHRVPWEKFNFPKNYDGRCGEGTVCLASYIKDMSHLDISTQLTMRQNLQRLNAISSSTARHTVEASNEITKDDIISFSKRLCLNAKISLEKPRRRSLRSAANRGRETVPVLGGAASTFTASAALKRWSSADDVAAASAMVELSGEWVRPRSYICAACGVLFNDLWDLEDHKYNLHPNVWCTHYEFEQAALEQGLDSSKTQNEGMSSRDLCRRFLLVRDAMEIVSLPTLTSEVKCTKCERGFVALPELHRHILECGGDTTWMLLPSPNSSGRRSRKWRPFGSRRRRQQSSHRRGMKRNIPTTPVKQYFRARHRTTGGDSDSIQRMLANLPAKRSTRRVIQFSEDEIKTRSQGTIHSFKVCHGSLYAVMWLVVEPREFSLPTLPQRRITYVPEKLPRKITKWVNLPGPVKGLDRPASRLLASRLHAEAEVDDHPTRMEVSFASGVLRPPHKVTHKIVQSLHAKTATSSDSSDTSPKKFATVKSPKKLSVASSAPLPVTQEQIPVPRRPLNVKKMPRSKSTGVEVPKRTTRGSRSLSPTSKSESVEKTEETKQPSQHKSRSRVKKNSISSLSESSKAANPVNEQKNNNNTVIDASVQEFDVDITTVGSPETSNILAAMRIAMLEGIITETPPSGGAKKLVKKLSVKKQPNDEKNASVLPGKRRKLTTSQLGSIKKKSKLSQAELEERFLRNKGYTHPDEIKTDPFICQGCGLQFDSGSAELRHRKTCIYVHQGEEDGSKEAVQIYSCLRCNVRFSSASALQKHAQLCETGPDVNRSPKKLVSCKAKTKNGNVLNTGENIESAVEVEKEKSPGSGTGENVPLRAGRTSKMKITTTNRKKIIKARSASDSRITTRNKFDLASNFHNNQNTEEEISSMEELNTSKSKNKIIVTKVNSVSSIELHQDSDKLENTNSQVKSKRKVSNVERTIRTQVNMKKKPNTIGNALNCSVKNKLESNVELRNGSPVKMKKKPDNKKSITGDLFNVKMKPGDTENTDIGSDETKNKIVKVEHANTSPETSNTRPLTESSTGTPIKTKKKQNSTGDSLIESNTGTPTKTKKKQNSTGDSLTESSTGTPTKTKKKQNSTGDSLTESSTGTPTKTKKKQNKSSTGTPTKTKKKQNSTGDPLTESSTGTPTKTKKKQDTTGDRRPIEKDSVPIVLDSTCESVENVITIQKNISCKKVLGQSTTVKSKRQSAIKRSVSSSPIGSRKRLGTTRSDSLDRMTNIGSIEIVKSSAVNTANQLDGEKNNVNSLESKEKSNLPVPNTNAVIDKKPFGKRDNESDIRDNIEIDRCNSTEPTKRSKSAGSVSGSTVRTKKKLNDSGKVSTGTKESPNNVVTSSSSAKGVKRKTNTSVNETKLCTSATIEICSPANSDLDDKMPELQKEEPIENLKTQTPSPKVSEDLCDIPILSPVGCDLMVEDGEEKRGGDMSHCEVLKKNLKSTSVPNKSILLQVKKRLKNTVKKKNELKETKTTVKASKVKKQNSKVEIQQNQPVEQEIVKSCDASIVDSQILLEEDSDDKPLALLTASCKESIVETTAHKNTSINEESSCGVVENLKSSIKRDINAKEIETNPNILIPEVNKSKINVLNVNMVETSVTRNGNVQEKLNADTIGKTKSKKCVEKASSETLGMDTVDIIVQKRHSVESCEVEYNKIGSMVHSSPINEIEVCKSSQSLKVATHSTTKMTEVLSANTVTENSDIKIPFSNGEKISRNMLQLDKAEIDETLQKSDVSLLTGDTNKKGLIELISVTGDKGKETVLLTKKQRRKPIRRRNSTPVWDRKQKRSVSKMTPPDLAEEDSTDDLLPISKLKEVIQKRSLPVEDKDSKISEPCEYVGTIEEESFSEFSEILKPESSAENNFEIISGTAENLFSQCCPTIRQPTKSLEHIKISEKTQMKSNKNRSRLQGTKRVNDKHPLLLPQKTSLTDVCLEMTVLSANIHSENKAITGHKKKTRRCNRTLGNAETPECEREVTQLINITSNSESKKLIHGKEKTKKNEVLDEKENSNEQKGTKEQDNDVGLISGGKSAVQRKAGRIPKGTPDMHDNTASCISGKLQAEIRNKNEAETRTLGESSILQEQEDKKCMIDKQLVTTKGKNRRQSEEITESESSCLTQIEMSREEEVQQNSLVVEDETVSALVGRKLIITKRRSTTTRQLDEFEFRDNDIRDSSFGPTLDFVTFSGKEEKCNHSDTGIQEDLILVKERLTTEETEGRRKDAVTVVNEESEIIRPLLPQEDTSNSAMQSSDLPTEDNTNAKELQENVESPLRQARRTRCNTSYEELYNWSDVTSETEDSSQDLPDPNMMASLCQDTDASTYEEIAALIANGEHFFPSTFKRKKKKKLRNNSRQYRNGQLRRKRRRKQKLKTKLFKKSKRSIVNEFIVTDIETGQEESQDSIESIYLVETGKTEQQQLQPSAITGVDKKTIKKKKKKNIVKLLEDPNGESSENMKANEKPKPKRKSSVGSVFFCPLCNKHFSTNYNLMKHKQSLTHKRILEAANPSLTQNTESTCVSSQSSLSGKEIAETEQPKSSVETEEKVVEVTSSCKNSEIEQSCSSSQPRAEEPSSILNPTEVDSPVSSIIQRLETQQPSSPTVENKEESKPFSTRSQKTEHVDCTLNQNLGVGKVVASSVNQNFNSEQLQTVVQNLEKTGENPISPVAQNEQPKQTYVFVQDKTVEQPLQLQQTAENMQADNTNISAVQSADTNHIVVSDNALQNSMQQVNTVNSSVPAVNGFCQQPATWTGNQANASFDCLGKGTGLQPTINWTSGTVASEDQQKQAGWFMGQVDNNQWLYSNQWSQDMNWNREMSTDMTWNADCSQDDGTFFQTNSASLGSILDSVNQILDNERSAEGLSTTEGYQPYVDLLQPAVDPTGGLRELQQAMGATDEEMAMLQQLGESSWPLEDADIMDLDNQKSGSATPAIASTSATTTTVTVTTATSVTTTNTVATTTTTAIATSTASIISRPIRMEALKGVRYKKDEDVTASSSSTLPTSSSTTMMQTSAAVRALTSRGGLRTQDIQLARYESKDMVCPVCSRRFLGLSALRAHLAAAHNSSTRHRNQAVIKRPRIVSNSLTDGSGEPTRHVCLVCKELLPDEQGLADHVGVAHVDRHNSIGRLNDGLSSSNLSASIPVSAGGDEGLRSHMTSALGGLLTRALNNFLGKNRSQPSPPTTQTPSPPAASPSGNQNQLLSQPVAKLLGRGLKTMPRRHSSGPIDEQPFNCADCDERFTSESNRNRHIARAHRGHQLRRLSTDSSGLDRNLETIKIALVGSNNASKTENDSVPTSSRTSTKMGFQETSTPAITVDSVPASCKPQVHGEVGTVPNPEVKEGRSFVECSSNRTGEDIVQEREESGKVTVAASSSRLEGERLSNETVQDSRTDWKNGLRGDTSHSKTEMLSGVSDEESIKAKAVAALRA</sequence>
<feature type="compositionally biased region" description="Basic and acidic residues" evidence="6">
    <location>
        <begin position="1548"/>
        <end position="1578"/>
    </location>
</feature>
<feature type="compositionally biased region" description="Polar residues" evidence="6">
    <location>
        <begin position="1601"/>
        <end position="1621"/>
    </location>
</feature>
<feature type="compositionally biased region" description="Low complexity" evidence="6">
    <location>
        <begin position="181"/>
        <end position="199"/>
    </location>
</feature>
<feature type="region of interest" description="Disordered" evidence="6">
    <location>
        <begin position="265"/>
        <end position="286"/>
    </location>
</feature>
<feature type="region of interest" description="Disordered" evidence="6">
    <location>
        <begin position="2261"/>
        <end position="2324"/>
    </location>
</feature>
<proteinExistence type="predicted"/>
<evidence type="ECO:0000256" key="4">
    <source>
        <dbReference type="ARBA" id="ARBA00022833"/>
    </source>
</evidence>
<feature type="compositionally biased region" description="Basic and acidic residues" evidence="6">
    <location>
        <begin position="823"/>
        <end position="832"/>
    </location>
</feature>
<feature type="compositionally biased region" description="Polar residues" evidence="6">
    <location>
        <begin position="1340"/>
        <end position="1350"/>
    </location>
</feature>
<feature type="compositionally biased region" description="Basic residues" evidence="6">
    <location>
        <begin position="2612"/>
        <end position="2622"/>
    </location>
</feature>
<accession>A0ABQ8SJJ6</accession>
<feature type="compositionally biased region" description="Basic and acidic residues" evidence="6">
    <location>
        <begin position="2261"/>
        <end position="2294"/>
    </location>
</feature>
<gene>
    <name evidence="8" type="ORF">ANN_16149</name>
</gene>
<feature type="domain" description="C2H2-type" evidence="7">
    <location>
        <begin position="2744"/>
        <end position="2768"/>
    </location>
</feature>
<protein>
    <recommendedName>
        <fullName evidence="7">C2H2-type domain-containing protein</fullName>
    </recommendedName>
</protein>
<feature type="domain" description="C2H2-type" evidence="7">
    <location>
        <begin position="3306"/>
        <end position="3334"/>
    </location>
</feature>
<feature type="region of interest" description="Disordered" evidence="6">
    <location>
        <begin position="161"/>
        <end position="200"/>
    </location>
</feature>